<evidence type="ECO:0000313" key="1">
    <source>
        <dbReference type="EMBL" id="PFG58889.1"/>
    </source>
</evidence>
<dbReference type="EMBL" id="PDJN01000003">
    <property type="protein sequence ID" value="PFG58889.1"/>
    <property type="molecule type" value="Genomic_DNA"/>
</dbReference>
<gene>
    <name evidence="1" type="ORF">DM05_3554</name>
</gene>
<dbReference type="InterPro" id="IPR006498">
    <property type="entry name" value="Tail_tube"/>
</dbReference>
<dbReference type="Pfam" id="PF04985">
    <property type="entry name" value="Phage_tube"/>
    <property type="match status" value="1"/>
</dbReference>
<protein>
    <recommendedName>
        <fullName evidence="3">Phage major tail tube protein</fullName>
    </recommendedName>
</protein>
<accession>A0A7Z1K0Z0</accession>
<name>A0A7Z1K0Z0_9PSED</name>
<evidence type="ECO:0000313" key="2">
    <source>
        <dbReference type="Proteomes" id="UP000221580"/>
    </source>
</evidence>
<reference evidence="1 2" key="2">
    <citation type="submission" date="2017-10" db="EMBL/GenBank/DDBJ databases">
        <title>Bacterial endophytes that colonize and modify switchgrass growth.</title>
        <authorList>
            <person name="Debolt S."/>
        </authorList>
    </citation>
    <scope>NUCLEOTIDE SEQUENCE [LARGE SCALE GENOMIC DNA]</scope>
    <source>
        <strain evidence="1 2">A2-S9</strain>
    </source>
</reference>
<evidence type="ECO:0008006" key="3">
    <source>
        <dbReference type="Google" id="ProtNLM"/>
    </source>
</evidence>
<dbReference type="AlphaFoldDB" id="A0A7Z1K0Z0"/>
<organism evidence="1 2">
    <name type="scientific">Pseudomonas poae</name>
    <dbReference type="NCBI Taxonomy" id="200451"/>
    <lineage>
        <taxon>Bacteria</taxon>
        <taxon>Pseudomonadati</taxon>
        <taxon>Pseudomonadota</taxon>
        <taxon>Gammaproteobacteria</taxon>
        <taxon>Pseudomonadales</taxon>
        <taxon>Pseudomonadaceae</taxon>
        <taxon>Pseudomonas</taxon>
    </lineage>
</organism>
<proteinExistence type="predicted"/>
<dbReference type="NCBIfam" id="TIGR01611">
    <property type="entry name" value="tail_tube"/>
    <property type="match status" value="1"/>
</dbReference>
<sequence>MSMIPQTLFMMNMFVDGMSFAGDVPTLSLPKMKIKTGEYQGGGMDAPIDMDQGMEKLEASFSTKGVRRESMKFFGLADQTAFNAVFRGSFKGQKGATTAVVATIRGMVSELDPGEWKPGGDAEFKYAVSVSYYKLEVAGVRMFEIDPVNAVRVINGVDQLAAVRRDLGL</sequence>
<reference evidence="1 2" key="1">
    <citation type="submission" date="2017-09" db="EMBL/GenBank/DDBJ databases">
        <authorList>
            <person name="DeBolt S."/>
            <person name="Huntemann M."/>
            <person name="Clum A."/>
            <person name="Pillay M."/>
            <person name="Palaniappan K."/>
            <person name="Varghese N."/>
            <person name="Mikhailova N."/>
            <person name="Stamatis D."/>
            <person name="Reddy T."/>
            <person name="Daum C."/>
            <person name="Shapiro N."/>
            <person name="Ivanova N."/>
            <person name="Kyrpides N."/>
            <person name="Woyke T."/>
        </authorList>
    </citation>
    <scope>NUCLEOTIDE SEQUENCE [LARGE SCALE GENOMIC DNA]</scope>
    <source>
        <strain evidence="1 2">A2-S9</strain>
    </source>
</reference>
<dbReference type="Proteomes" id="UP000221580">
    <property type="component" value="Unassembled WGS sequence"/>
</dbReference>
<comment type="caution">
    <text evidence="1">The sequence shown here is derived from an EMBL/GenBank/DDBJ whole genome shotgun (WGS) entry which is preliminary data.</text>
</comment>